<name>A0A1L6TAI2_PISSA</name>
<dbReference type="OrthoDB" id="4541465at2"/>
<dbReference type="SUPFAM" id="SSF48498">
    <property type="entry name" value="Tetracyclin repressor-like, C-terminal domain"/>
    <property type="match status" value="1"/>
</dbReference>
<dbReference type="RefSeq" id="WP_017377771.1">
    <property type="nucleotide sequence ID" value="NZ_CP012508.1"/>
</dbReference>
<evidence type="ECO:0000313" key="5">
    <source>
        <dbReference type="Proteomes" id="UP000029558"/>
    </source>
</evidence>
<sequence>MNLIRKNDKRLRLLESARELIHTQGFSKTTLADIAQHADVPLGNVYYYYKTKEMLALAVIERFSKNLKYHLQGLNDLDGPVLRLNALLLEVEEEVTVIAESGYFLNSLSLEFSREQGVLGQATRALFCQLLSWIEQQFVQLVSSEHAAECAQKYMSQLQGAALLTQALADTYVLEKQLCDLKRWIEGLTQ</sequence>
<dbReference type="PRINTS" id="PR00455">
    <property type="entry name" value="HTHTETR"/>
</dbReference>
<evidence type="ECO:0000256" key="2">
    <source>
        <dbReference type="ARBA" id="ARBA00023125"/>
    </source>
</evidence>
<dbReference type="InterPro" id="IPR001647">
    <property type="entry name" value="HTH_TetR"/>
</dbReference>
<dbReference type="Proteomes" id="UP000029558">
    <property type="component" value="Chromosome"/>
</dbReference>
<gene>
    <name evidence="4" type="primary">tetR</name>
    <name evidence="4" type="ORF">KU39_1105</name>
</gene>
<dbReference type="Pfam" id="PF00440">
    <property type="entry name" value="TetR_N"/>
    <property type="match status" value="1"/>
</dbReference>
<dbReference type="PROSITE" id="PS50977">
    <property type="entry name" value="HTH_TETR_2"/>
    <property type="match status" value="1"/>
</dbReference>
<dbReference type="EMBL" id="CP012508">
    <property type="protein sequence ID" value="ALB22288.1"/>
    <property type="molecule type" value="Genomic_DNA"/>
</dbReference>
<keyword evidence="3" id="KW-0804">Transcription</keyword>
<reference evidence="4 5" key="1">
    <citation type="journal article" date="2014" name="Genome Announc.">
        <title>Comparative Genome Analysis of Two Isolates of the Fish Pathogen Piscirickettsia salmonis from Different Hosts Reveals Major Differences in Virulence-Associated Secretion Systems.</title>
        <authorList>
            <person name="Bohle H."/>
            <person name="Henriquez P."/>
            <person name="Grothusen H."/>
            <person name="Navas E."/>
            <person name="Sandoval A."/>
            <person name="Bustamante F."/>
            <person name="Bustos P."/>
            <person name="Mancilla M."/>
        </authorList>
    </citation>
    <scope>NUCLEOTIDE SEQUENCE [LARGE SCALE GENOMIC DNA]</scope>
    <source>
        <strain evidence="5">B1-32597</strain>
    </source>
</reference>
<evidence type="ECO:0000256" key="3">
    <source>
        <dbReference type="ARBA" id="ARBA00023163"/>
    </source>
</evidence>
<protein>
    <submittedName>
        <fullName evidence="4">Bacterial regulatory protein, TetR</fullName>
    </submittedName>
</protein>
<organism evidence="4 5">
    <name type="scientific">Piscirickettsia salmonis</name>
    <dbReference type="NCBI Taxonomy" id="1238"/>
    <lineage>
        <taxon>Bacteria</taxon>
        <taxon>Pseudomonadati</taxon>
        <taxon>Pseudomonadota</taxon>
        <taxon>Gammaproteobacteria</taxon>
        <taxon>Thiotrichales</taxon>
        <taxon>Piscirickettsiaceae</taxon>
        <taxon>Piscirickettsia</taxon>
    </lineage>
</organism>
<evidence type="ECO:0000313" key="4">
    <source>
        <dbReference type="EMBL" id="ALB22288.1"/>
    </source>
</evidence>
<dbReference type="GO" id="GO:0003677">
    <property type="term" value="F:DNA binding"/>
    <property type="evidence" value="ECO:0007669"/>
    <property type="project" value="UniProtKB-UniRule"/>
</dbReference>
<dbReference type="InterPro" id="IPR009057">
    <property type="entry name" value="Homeodomain-like_sf"/>
</dbReference>
<evidence type="ECO:0000256" key="1">
    <source>
        <dbReference type="ARBA" id="ARBA00023015"/>
    </source>
</evidence>
<keyword evidence="1" id="KW-0805">Transcription regulation</keyword>
<dbReference type="Gene3D" id="1.10.357.10">
    <property type="entry name" value="Tetracycline Repressor, domain 2"/>
    <property type="match status" value="1"/>
</dbReference>
<dbReference type="InterPro" id="IPR036271">
    <property type="entry name" value="Tet_transcr_reg_TetR-rel_C_sf"/>
</dbReference>
<dbReference type="PANTHER" id="PTHR47506:SF1">
    <property type="entry name" value="HTH-TYPE TRANSCRIPTIONAL REGULATOR YJDC"/>
    <property type="match status" value="1"/>
</dbReference>
<dbReference type="AlphaFoldDB" id="A0A1L6TAI2"/>
<proteinExistence type="predicted"/>
<keyword evidence="2" id="KW-0238">DNA-binding</keyword>
<dbReference type="SUPFAM" id="SSF46689">
    <property type="entry name" value="Homeodomain-like"/>
    <property type="match status" value="1"/>
</dbReference>
<dbReference type="PANTHER" id="PTHR47506">
    <property type="entry name" value="TRANSCRIPTIONAL REGULATORY PROTEIN"/>
    <property type="match status" value="1"/>
</dbReference>
<accession>A0A1L6TAI2</accession>